<accession>A0A0F9KSY1</accession>
<proteinExistence type="predicted"/>
<dbReference type="Gene3D" id="3.30.2220.30">
    <property type="match status" value="1"/>
</dbReference>
<dbReference type="InterPro" id="IPR014986">
    <property type="entry name" value="XkdN-like"/>
</dbReference>
<sequence>MTEITKYSTSWFKKKFGDGDENEFLIQHIPDSLHDEIRKKCIVKTPEKNGEEIEYTEEVDNEKYNVALFDEALKDWKGFVKKGKEVKCTLEAKKLVLTNLPDRAFFIVKTARDPLAFYEEFDAIKKKFEELLNTSLNGIPTPPASTVANV</sequence>
<comment type="caution">
    <text evidence="1">The sequence shown here is derived from an EMBL/GenBank/DDBJ whole genome shotgun (WGS) entry which is preliminary data.</text>
</comment>
<gene>
    <name evidence="1" type="ORF">LCGC14_1664990</name>
</gene>
<dbReference type="Pfam" id="PF08890">
    <property type="entry name" value="Phage_TAC_5"/>
    <property type="match status" value="1"/>
</dbReference>
<dbReference type="AlphaFoldDB" id="A0A0F9KSY1"/>
<reference evidence="1" key="1">
    <citation type="journal article" date="2015" name="Nature">
        <title>Complex archaea that bridge the gap between prokaryotes and eukaryotes.</title>
        <authorList>
            <person name="Spang A."/>
            <person name="Saw J.H."/>
            <person name="Jorgensen S.L."/>
            <person name="Zaremba-Niedzwiedzka K."/>
            <person name="Martijn J."/>
            <person name="Lind A.E."/>
            <person name="van Eijk R."/>
            <person name="Schleper C."/>
            <person name="Guy L."/>
            <person name="Ettema T.J."/>
        </authorList>
    </citation>
    <scope>NUCLEOTIDE SEQUENCE</scope>
</reference>
<protein>
    <submittedName>
        <fullName evidence="1">Uncharacterized protein</fullName>
    </submittedName>
</protein>
<dbReference type="EMBL" id="LAZR01014208">
    <property type="protein sequence ID" value="KKM18505.1"/>
    <property type="molecule type" value="Genomic_DNA"/>
</dbReference>
<evidence type="ECO:0000313" key="1">
    <source>
        <dbReference type="EMBL" id="KKM18505.1"/>
    </source>
</evidence>
<dbReference type="InterPro" id="IPR038559">
    <property type="entry name" value="XkdN-like_sf"/>
</dbReference>
<name>A0A0F9KSY1_9ZZZZ</name>
<organism evidence="1">
    <name type="scientific">marine sediment metagenome</name>
    <dbReference type="NCBI Taxonomy" id="412755"/>
    <lineage>
        <taxon>unclassified sequences</taxon>
        <taxon>metagenomes</taxon>
        <taxon>ecological metagenomes</taxon>
    </lineage>
</organism>